<dbReference type="AlphaFoldDB" id="A0A1H7SS24"/>
<proteinExistence type="predicted"/>
<dbReference type="OrthoDB" id="611136at2"/>
<gene>
    <name evidence="1" type="ORF">SAMN05421740_109159</name>
</gene>
<evidence type="ECO:0000313" key="2">
    <source>
        <dbReference type="Proteomes" id="UP000198916"/>
    </source>
</evidence>
<organism evidence="1 2">
    <name type="scientific">Parapedobacter koreensis</name>
    <dbReference type="NCBI Taxonomy" id="332977"/>
    <lineage>
        <taxon>Bacteria</taxon>
        <taxon>Pseudomonadati</taxon>
        <taxon>Bacteroidota</taxon>
        <taxon>Sphingobacteriia</taxon>
        <taxon>Sphingobacteriales</taxon>
        <taxon>Sphingobacteriaceae</taxon>
        <taxon>Parapedobacter</taxon>
    </lineage>
</organism>
<dbReference type="EMBL" id="FNZR01000009">
    <property type="protein sequence ID" value="SEL75343.1"/>
    <property type="molecule type" value="Genomic_DNA"/>
</dbReference>
<sequence>MVTKTGNKIWINGVPISGEIAPDGRQVIYTVKKPLTGTTVDDALQTTTIEVTVWDAMGWEPNHPKGTAVAQAQVFLYASQTDYTNNTPAYDHGNHCGWVLFPPP</sequence>
<accession>A0A1H7SS24</accession>
<keyword evidence="2" id="KW-1185">Reference proteome</keyword>
<reference evidence="2" key="1">
    <citation type="submission" date="2016-10" db="EMBL/GenBank/DDBJ databases">
        <authorList>
            <person name="Varghese N."/>
            <person name="Submissions S."/>
        </authorList>
    </citation>
    <scope>NUCLEOTIDE SEQUENCE [LARGE SCALE GENOMIC DNA]</scope>
    <source>
        <strain evidence="2">Jip14</strain>
    </source>
</reference>
<dbReference type="Proteomes" id="UP000198916">
    <property type="component" value="Unassembled WGS sequence"/>
</dbReference>
<protein>
    <submittedName>
        <fullName evidence="1">Uncharacterized protein</fullName>
    </submittedName>
</protein>
<dbReference type="STRING" id="332977.SAMN05421740_109159"/>
<name>A0A1H7SS24_9SPHI</name>
<evidence type="ECO:0000313" key="1">
    <source>
        <dbReference type="EMBL" id="SEL75343.1"/>
    </source>
</evidence>